<dbReference type="PROSITE" id="PS51892">
    <property type="entry name" value="SUBTILASE"/>
    <property type="match status" value="1"/>
</dbReference>
<evidence type="ECO:0000256" key="8">
    <source>
        <dbReference type="ARBA" id="ARBA00022989"/>
    </source>
</evidence>
<keyword evidence="6 10" id="KW-0378">Hydrolase</keyword>
<evidence type="ECO:0000313" key="15">
    <source>
        <dbReference type="EMBL" id="MFD1320364.1"/>
    </source>
</evidence>
<feature type="active site" description="Charge relay system" evidence="10">
    <location>
        <position position="120"/>
    </location>
</feature>
<gene>
    <name evidence="15" type="primary">mycP</name>
    <name evidence="15" type="ORF">ACFQ4H_04575</name>
</gene>
<accession>A0ABW3Y7D5</accession>
<dbReference type="PROSITE" id="PS00137">
    <property type="entry name" value="SUBTILASE_HIS"/>
    <property type="match status" value="1"/>
</dbReference>
<keyword evidence="5 13" id="KW-0812">Transmembrane</keyword>
<dbReference type="NCBIfam" id="TIGR03921">
    <property type="entry name" value="T7SS_mycosin"/>
    <property type="match status" value="1"/>
</dbReference>
<evidence type="ECO:0000256" key="3">
    <source>
        <dbReference type="ARBA" id="ARBA00022475"/>
    </source>
</evidence>
<comment type="caution">
    <text evidence="15">The sequence shown here is derived from an EMBL/GenBank/DDBJ whole genome shotgun (WGS) entry which is preliminary data.</text>
</comment>
<evidence type="ECO:0000313" key="16">
    <source>
        <dbReference type="Proteomes" id="UP001597260"/>
    </source>
</evidence>
<keyword evidence="16" id="KW-1185">Reference proteome</keyword>
<evidence type="ECO:0000256" key="7">
    <source>
        <dbReference type="ARBA" id="ARBA00022825"/>
    </source>
</evidence>
<evidence type="ECO:0000256" key="1">
    <source>
        <dbReference type="ARBA" id="ARBA00004162"/>
    </source>
</evidence>
<feature type="region of interest" description="Disordered" evidence="12">
    <location>
        <begin position="399"/>
        <end position="448"/>
    </location>
</feature>
<comment type="subcellular location">
    <subcellularLocation>
        <location evidence="1">Cell membrane</location>
        <topology evidence="1">Single-pass membrane protein</topology>
    </subcellularLocation>
</comment>
<dbReference type="Proteomes" id="UP001597260">
    <property type="component" value="Unassembled WGS sequence"/>
</dbReference>
<evidence type="ECO:0000259" key="14">
    <source>
        <dbReference type="Pfam" id="PF00082"/>
    </source>
</evidence>
<evidence type="ECO:0000256" key="13">
    <source>
        <dbReference type="SAM" id="Phobius"/>
    </source>
</evidence>
<reference evidence="16" key="1">
    <citation type="journal article" date="2019" name="Int. J. Syst. Evol. Microbiol.">
        <title>The Global Catalogue of Microorganisms (GCM) 10K type strain sequencing project: providing services to taxonomists for standard genome sequencing and annotation.</title>
        <authorList>
            <consortium name="The Broad Institute Genomics Platform"/>
            <consortium name="The Broad Institute Genome Sequencing Center for Infectious Disease"/>
            <person name="Wu L."/>
            <person name="Ma J."/>
        </authorList>
    </citation>
    <scope>NUCLEOTIDE SEQUENCE [LARGE SCALE GENOMIC DNA]</scope>
    <source>
        <strain evidence="16">JCM 31037</strain>
    </source>
</reference>
<dbReference type="GO" id="GO:0006508">
    <property type="term" value="P:proteolysis"/>
    <property type="evidence" value="ECO:0007669"/>
    <property type="project" value="UniProtKB-KW"/>
</dbReference>
<dbReference type="PRINTS" id="PR00723">
    <property type="entry name" value="SUBTILISIN"/>
</dbReference>
<dbReference type="InterPro" id="IPR023834">
    <property type="entry name" value="T7SS_pept_S8A_mycosin"/>
</dbReference>
<dbReference type="InterPro" id="IPR036852">
    <property type="entry name" value="Peptidase_S8/S53_dom_sf"/>
</dbReference>
<dbReference type="SUPFAM" id="SSF52743">
    <property type="entry name" value="Subtilisin-like"/>
    <property type="match status" value="1"/>
</dbReference>
<dbReference type="PROSITE" id="PS00138">
    <property type="entry name" value="SUBTILASE_SER"/>
    <property type="match status" value="1"/>
</dbReference>
<dbReference type="PANTHER" id="PTHR43399">
    <property type="entry name" value="SUBTILISIN-RELATED"/>
    <property type="match status" value="1"/>
</dbReference>
<dbReference type="Pfam" id="PF00082">
    <property type="entry name" value="Peptidase_S8"/>
    <property type="match status" value="1"/>
</dbReference>
<keyword evidence="4 10" id="KW-0645">Protease</keyword>
<sequence length="448" mass="46324">MEVMTGNSTAFQRRRRTQWSVVPLLVIVIWAAWTPGVARASAPTGQRCTSPATEQFREVPWTNQRLAPQRVWDLTRGSGVVVAVIDSGVDTNVPQLRGAVLPGVDVVNGGGRADSDCFGHGTFVAGIIAARPARDTGVVGIAPAVRILPIRQANDANDGNAAGMARGIRAAVDAGAKVINISASSFFPTVDLRTAVEYAAAKDVLIVAAASNEAEEGNPKAYPAAYPQVLAVGAIGPDGSRSGFSEFGNYLDLVAPGVDVISLSRGGRGHVMDRGTSYAAPFVAGVAALVRSYHPKLSAGQVKRRLEQTADHPAATLPSLELGWGVVNPYAAVTSILPGEGSTVTTAGGRSDPIDPPPVRAADPTPVRNAALFTAVLVALGGALLLFGAAVPRGVRRRWRPASAPDPDPPGTAGTTTAEKRTTKTTTTEPTGRAAAGTNVDTEGREES</sequence>
<keyword evidence="7 10" id="KW-0720">Serine protease</keyword>
<evidence type="ECO:0000256" key="6">
    <source>
        <dbReference type="ARBA" id="ARBA00022801"/>
    </source>
</evidence>
<dbReference type="GO" id="GO:0008233">
    <property type="term" value="F:peptidase activity"/>
    <property type="evidence" value="ECO:0007669"/>
    <property type="project" value="UniProtKB-KW"/>
</dbReference>
<evidence type="ECO:0000256" key="4">
    <source>
        <dbReference type="ARBA" id="ARBA00022670"/>
    </source>
</evidence>
<dbReference type="InterPro" id="IPR022398">
    <property type="entry name" value="Peptidase_S8_His-AS"/>
</dbReference>
<evidence type="ECO:0000256" key="2">
    <source>
        <dbReference type="ARBA" id="ARBA00011073"/>
    </source>
</evidence>
<feature type="compositionally biased region" description="Low complexity" evidence="12">
    <location>
        <begin position="424"/>
        <end position="438"/>
    </location>
</feature>
<dbReference type="PROSITE" id="PS00136">
    <property type="entry name" value="SUBTILASE_ASP"/>
    <property type="match status" value="1"/>
</dbReference>
<evidence type="ECO:0000256" key="10">
    <source>
        <dbReference type="PROSITE-ProRule" id="PRU01240"/>
    </source>
</evidence>
<dbReference type="InterPro" id="IPR051048">
    <property type="entry name" value="Peptidase_S8/S53_subtilisin"/>
</dbReference>
<name>A0ABW3Y7D5_9ACTN</name>
<feature type="transmembrane region" description="Helical" evidence="13">
    <location>
        <begin position="370"/>
        <end position="391"/>
    </location>
</feature>
<evidence type="ECO:0000256" key="9">
    <source>
        <dbReference type="ARBA" id="ARBA00023136"/>
    </source>
</evidence>
<comment type="similarity">
    <text evidence="2 10 11">Belongs to the peptidase S8 family.</text>
</comment>
<keyword evidence="9 13" id="KW-0472">Membrane</keyword>
<dbReference type="InterPro" id="IPR023828">
    <property type="entry name" value="Peptidase_S8_Ser-AS"/>
</dbReference>
<evidence type="ECO:0000256" key="12">
    <source>
        <dbReference type="SAM" id="MobiDB-lite"/>
    </source>
</evidence>
<feature type="active site" description="Charge relay system" evidence="10">
    <location>
        <position position="277"/>
    </location>
</feature>
<evidence type="ECO:0000256" key="5">
    <source>
        <dbReference type="ARBA" id="ARBA00022692"/>
    </source>
</evidence>
<feature type="active site" description="Charge relay system" evidence="10">
    <location>
        <position position="86"/>
    </location>
</feature>
<dbReference type="InterPro" id="IPR023827">
    <property type="entry name" value="Peptidase_S8_Asp-AS"/>
</dbReference>
<organism evidence="15 16">
    <name type="scientific">Micromonospora sonneratiae</name>
    <dbReference type="NCBI Taxonomy" id="1184706"/>
    <lineage>
        <taxon>Bacteria</taxon>
        <taxon>Bacillati</taxon>
        <taxon>Actinomycetota</taxon>
        <taxon>Actinomycetes</taxon>
        <taxon>Micromonosporales</taxon>
        <taxon>Micromonosporaceae</taxon>
        <taxon>Micromonospora</taxon>
    </lineage>
</organism>
<feature type="region of interest" description="Disordered" evidence="12">
    <location>
        <begin position="341"/>
        <end position="362"/>
    </location>
</feature>
<dbReference type="EMBL" id="JBHTMP010000004">
    <property type="protein sequence ID" value="MFD1320364.1"/>
    <property type="molecule type" value="Genomic_DNA"/>
</dbReference>
<keyword evidence="8 13" id="KW-1133">Transmembrane helix</keyword>
<proteinExistence type="inferred from homology"/>
<protein>
    <submittedName>
        <fullName evidence="15">Type VII secretion-associated serine protease mycosin</fullName>
    </submittedName>
</protein>
<evidence type="ECO:0000256" key="11">
    <source>
        <dbReference type="RuleBase" id="RU003355"/>
    </source>
</evidence>
<dbReference type="Gene3D" id="3.40.50.200">
    <property type="entry name" value="Peptidase S8/S53 domain"/>
    <property type="match status" value="1"/>
</dbReference>
<dbReference type="RefSeq" id="WP_377567282.1">
    <property type="nucleotide sequence ID" value="NZ_JBHTMP010000004.1"/>
</dbReference>
<keyword evidence="3" id="KW-1003">Cell membrane</keyword>
<dbReference type="InterPro" id="IPR015500">
    <property type="entry name" value="Peptidase_S8_subtilisin-rel"/>
</dbReference>
<dbReference type="InterPro" id="IPR000209">
    <property type="entry name" value="Peptidase_S8/S53_dom"/>
</dbReference>
<feature type="domain" description="Peptidase S8/S53" evidence="14">
    <location>
        <begin position="77"/>
        <end position="325"/>
    </location>
</feature>
<dbReference type="PANTHER" id="PTHR43399:SF4">
    <property type="entry name" value="CELL WALL-ASSOCIATED PROTEASE"/>
    <property type="match status" value="1"/>
</dbReference>